<keyword evidence="4" id="KW-0413">Isomerase</keyword>
<sequence length="615" mass="71214">MRVESFANDDSTTADIITCLEKCGCCPRCIFRFLGEKSASRFKCYQETLKETLNDMKKRSSAEPDTSDNIDVDMSPSNDQPCPACLGILQQYLDKPFLTKIKDYVTKAEYEFKSFLCSLTVPVCVLIRERAVLVHLRDKFKSVYESVTEADIARVKDVWKWTAGPLLGDSLLVPFDQKSNFDIALMFNYPRTFKECEMFLDYQPDVFKRRKFKRGQGELFNRANVGKALKEMSDQRLRRAFQIPPTIPKVICECDDIRCTREPLYIAGRYNKYNRFLSQTPWFVDGKRKSESSVEEKICDHLKKHFNHSDSKFSASGREDVDVLMLGTGRPFVVELLDPHKVTFSKEAVKNIQKEINAASSEVQVRHLQIVTKEATNNLKEGEMEKTKTYSALCWSAAVLPQEKLEEISSMTNVVLHQKTPIRVLHRRPLATRERTVYTMSAERIDDHHFKLNLETQAGTYIKEFVHGDFGRTTPNMSTLTGVECDIFQLDVLKKHFNRDRQPEKVKENTPTENISITYRKHHHHLQKTSATLTENITVTYRKHHRHLQKTHLQKTSASLTENITITYRKHQQHLQKTSATLTENITVTYRKHHHHLQKTSLSLTENIILNITDK</sequence>
<dbReference type="FunFam" id="3.30.70.3190:FF:000001">
    <property type="entry name" value="tRNA pseudouridine synthase Pus10"/>
    <property type="match status" value="1"/>
</dbReference>
<dbReference type="Pfam" id="PF21237">
    <property type="entry name" value="Pus10_N_euk"/>
    <property type="match status" value="1"/>
</dbReference>
<evidence type="ECO:0000259" key="9">
    <source>
        <dbReference type="Pfam" id="PF21238"/>
    </source>
</evidence>
<dbReference type="OrthoDB" id="271937at2759"/>
<evidence type="ECO:0000256" key="4">
    <source>
        <dbReference type="ARBA" id="ARBA00023235"/>
    </source>
</evidence>
<evidence type="ECO:0000256" key="5">
    <source>
        <dbReference type="ARBA" id="ARBA00075270"/>
    </source>
</evidence>
<dbReference type="InterPro" id="IPR048742">
    <property type="entry name" value="Pus10_N_euk"/>
</dbReference>
<dbReference type="InterPro" id="IPR048741">
    <property type="entry name" value="Pus10-like_C"/>
</dbReference>
<dbReference type="GO" id="GO:0160148">
    <property type="term" value="F:tRNA pseudouridine(55) synthase activity"/>
    <property type="evidence" value="ECO:0007669"/>
    <property type="project" value="UniProtKB-EC"/>
</dbReference>
<organism evidence="10 11">
    <name type="scientific">Mizuhopecten yessoensis</name>
    <name type="common">Japanese scallop</name>
    <name type="synonym">Patinopecten yessoensis</name>
    <dbReference type="NCBI Taxonomy" id="6573"/>
    <lineage>
        <taxon>Eukaryota</taxon>
        <taxon>Metazoa</taxon>
        <taxon>Spiralia</taxon>
        <taxon>Lophotrochozoa</taxon>
        <taxon>Mollusca</taxon>
        <taxon>Bivalvia</taxon>
        <taxon>Autobranchia</taxon>
        <taxon>Pteriomorphia</taxon>
        <taxon>Pectinida</taxon>
        <taxon>Pectinoidea</taxon>
        <taxon>Pectinidae</taxon>
        <taxon>Mizuhopecten</taxon>
    </lineage>
</organism>
<dbReference type="GO" id="GO:0003723">
    <property type="term" value="F:RNA binding"/>
    <property type="evidence" value="ECO:0007669"/>
    <property type="project" value="InterPro"/>
</dbReference>
<evidence type="ECO:0000313" key="10">
    <source>
        <dbReference type="EMBL" id="OWF53363.1"/>
    </source>
</evidence>
<dbReference type="InterPro" id="IPR020103">
    <property type="entry name" value="PsdUridine_synth_cat_dom_sf"/>
</dbReference>
<dbReference type="Proteomes" id="UP000242188">
    <property type="component" value="Unassembled WGS sequence"/>
</dbReference>
<dbReference type="SUPFAM" id="SSF55120">
    <property type="entry name" value="Pseudouridine synthase"/>
    <property type="match status" value="1"/>
</dbReference>
<evidence type="ECO:0000259" key="8">
    <source>
        <dbReference type="Pfam" id="PF21237"/>
    </source>
</evidence>
<accession>A0A210QXC8</accession>
<evidence type="ECO:0000256" key="3">
    <source>
        <dbReference type="ARBA" id="ARBA00022694"/>
    </source>
</evidence>
<evidence type="ECO:0000313" key="11">
    <source>
        <dbReference type="Proteomes" id="UP000242188"/>
    </source>
</evidence>
<feature type="domain" description="Pus10-like C-terminal" evidence="9">
    <location>
        <begin position="265"/>
        <end position="494"/>
    </location>
</feature>
<evidence type="ECO:0000256" key="6">
    <source>
        <dbReference type="ARBA" id="ARBA00079393"/>
    </source>
</evidence>
<dbReference type="Pfam" id="PF21238">
    <property type="entry name" value="Pus10_C"/>
    <property type="match status" value="1"/>
</dbReference>
<comment type="similarity">
    <text evidence="1">Belongs to the pseudouridine synthase Pus10 family.</text>
</comment>
<dbReference type="GO" id="GO:0031119">
    <property type="term" value="P:tRNA pseudouridine synthesis"/>
    <property type="evidence" value="ECO:0007669"/>
    <property type="project" value="TreeGrafter"/>
</dbReference>
<keyword evidence="11" id="KW-1185">Reference proteome</keyword>
<evidence type="ECO:0000256" key="2">
    <source>
        <dbReference type="ARBA" id="ARBA00012787"/>
    </source>
</evidence>
<name>A0A210QXC8_MIZYE</name>
<protein>
    <recommendedName>
        <fullName evidence="2">tRNA pseudouridine(55) synthase</fullName>
        <ecNumber evidence="2">5.4.99.25</ecNumber>
    </recommendedName>
    <alternativeName>
        <fullName evidence="7">tRNA pseudouridine 55 synthase</fullName>
    </alternativeName>
    <alternativeName>
        <fullName evidence="5">tRNA pseudouridylate synthase</fullName>
    </alternativeName>
    <alternativeName>
        <fullName evidence="6">tRNA-uridine isomerase</fullName>
    </alternativeName>
</protein>
<dbReference type="PANTHER" id="PTHR21568">
    <property type="entry name" value="TRNA PSEUDOURIDINE SYNTHASE PUS10"/>
    <property type="match status" value="1"/>
</dbReference>
<dbReference type="Gene3D" id="3.30.70.2510">
    <property type="match status" value="1"/>
</dbReference>
<dbReference type="Gene3D" id="3.30.70.3190">
    <property type="match status" value="1"/>
</dbReference>
<dbReference type="AlphaFoldDB" id="A0A210QXC8"/>
<feature type="domain" description="Pus10 N-terminal eukaryotes" evidence="8">
    <location>
        <begin position="82"/>
        <end position="259"/>
    </location>
</feature>
<reference evidence="10 11" key="1">
    <citation type="journal article" date="2017" name="Nat. Ecol. Evol.">
        <title>Scallop genome provides insights into evolution of bilaterian karyotype and development.</title>
        <authorList>
            <person name="Wang S."/>
            <person name="Zhang J."/>
            <person name="Jiao W."/>
            <person name="Li J."/>
            <person name="Xun X."/>
            <person name="Sun Y."/>
            <person name="Guo X."/>
            <person name="Huan P."/>
            <person name="Dong B."/>
            <person name="Zhang L."/>
            <person name="Hu X."/>
            <person name="Sun X."/>
            <person name="Wang J."/>
            <person name="Zhao C."/>
            <person name="Wang Y."/>
            <person name="Wang D."/>
            <person name="Huang X."/>
            <person name="Wang R."/>
            <person name="Lv J."/>
            <person name="Li Y."/>
            <person name="Zhang Z."/>
            <person name="Liu B."/>
            <person name="Lu W."/>
            <person name="Hui Y."/>
            <person name="Liang J."/>
            <person name="Zhou Z."/>
            <person name="Hou R."/>
            <person name="Li X."/>
            <person name="Liu Y."/>
            <person name="Li H."/>
            <person name="Ning X."/>
            <person name="Lin Y."/>
            <person name="Zhao L."/>
            <person name="Xing Q."/>
            <person name="Dou J."/>
            <person name="Li Y."/>
            <person name="Mao J."/>
            <person name="Guo H."/>
            <person name="Dou H."/>
            <person name="Li T."/>
            <person name="Mu C."/>
            <person name="Jiang W."/>
            <person name="Fu Q."/>
            <person name="Fu X."/>
            <person name="Miao Y."/>
            <person name="Liu J."/>
            <person name="Yu Q."/>
            <person name="Li R."/>
            <person name="Liao H."/>
            <person name="Li X."/>
            <person name="Kong Y."/>
            <person name="Jiang Z."/>
            <person name="Chourrout D."/>
            <person name="Li R."/>
            <person name="Bao Z."/>
        </authorList>
    </citation>
    <scope>NUCLEOTIDE SEQUENCE [LARGE SCALE GENOMIC DNA]</scope>
    <source>
        <strain evidence="10 11">PY_sf001</strain>
    </source>
</reference>
<evidence type="ECO:0000256" key="7">
    <source>
        <dbReference type="ARBA" id="ARBA00083669"/>
    </source>
</evidence>
<proteinExistence type="inferred from homology"/>
<dbReference type="InterPro" id="IPR039894">
    <property type="entry name" value="Pus10-like"/>
</dbReference>
<dbReference type="EMBL" id="NEDP02001369">
    <property type="protein sequence ID" value="OWF53363.1"/>
    <property type="molecule type" value="Genomic_DNA"/>
</dbReference>
<keyword evidence="3" id="KW-0819">tRNA processing</keyword>
<comment type="caution">
    <text evidence="10">The sequence shown here is derived from an EMBL/GenBank/DDBJ whole genome shotgun (WGS) entry which is preliminary data.</text>
</comment>
<evidence type="ECO:0000256" key="1">
    <source>
        <dbReference type="ARBA" id="ARBA00009652"/>
    </source>
</evidence>
<dbReference type="EC" id="5.4.99.25" evidence="2"/>
<dbReference type="FunFam" id="3.30.70.2510:FF:000001">
    <property type="entry name" value="tRNA pseudouridine synthase Pus10"/>
    <property type="match status" value="1"/>
</dbReference>
<dbReference type="PANTHER" id="PTHR21568:SF0">
    <property type="entry name" value="TRNA PSEUDOURIDINE SYNTHASE PUS10"/>
    <property type="match status" value="1"/>
</dbReference>
<gene>
    <name evidence="10" type="ORF">KP79_PYT09408</name>
</gene>
<dbReference type="NCBIfam" id="TIGR01213">
    <property type="entry name" value="pseudo_Pus10arc"/>
    <property type="match status" value="1"/>
</dbReference>
<dbReference type="STRING" id="6573.A0A210QXC8"/>
<dbReference type="Gene3D" id="1.10.10.2050">
    <property type="match status" value="1"/>
</dbReference>